<reference evidence="1" key="1">
    <citation type="submission" date="2021-01" db="EMBL/GenBank/DDBJ databases">
        <title>Metabolic potential, ecology and presence of endohyphal bacteria is reflected in genomic diversity of Mucoromycotina.</title>
        <authorList>
            <person name="Muszewska A."/>
            <person name="Okrasinska A."/>
            <person name="Steczkiewicz K."/>
            <person name="Drgas O."/>
            <person name="Orlowska M."/>
            <person name="Perlinska-Lenart U."/>
            <person name="Aleksandrzak-Piekarczyk T."/>
            <person name="Szatraj K."/>
            <person name="Zielenkiewicz U."/>
            <person name="Pilsyk S."/>
            <person name="Malc E."/>
            <person name="Mieczkowski P."/>
            <person name="Kruszewska J.S."/>
            <person name="Biernat P."/>
            <person name="Pawlowska J."/>
        </authorList>
    </citation>
    <scope>NUCLEOTIDE SEQUENCE</scope>
    <source>
        <strain evidence="1">WA0000018081</strain>
    </source>
</reference>
<proteinExistence type="predicted"/>
<dbReference type="AlphaFoldDB" id="A0A8H7VT86"/>
<organism evidence="1 2">
    <name type="scientific">Thamnidium elegans</name>
    <dbReference type="NCBI Taxonomy" id="101142"/>
    <lineage>
        <taxon>Eukaryota</taxon>
        <taxon>Fungi</taxon>
        <taxon>Fungi incertae sedis</taxon>
        <taxon>Mucoromycota</taxon>
        <taxon>Mucoromycotina</taxon>
        <taxon>Mucoromycetes</taxon>
        <taxon>Mucorales</taxon>
        <taxon>Mucorineae</taxon>
        <taxon>Mucoraceae</taxon>
        <taxon>Thamnidium</taxon>
    </lineage>
</organism>
<evidence type="ECO:0000313" key="2">
    <source>
        <dbReference type="Proteomes" id="UP000613177"/>
    </source>
</evidence>
<dbReference type="Proteomes" id="UP000613177">
    <property type="component" value="Unassembled WGS sequence"/>
</dbReference>
<comment type="caution">
    <text evidence="1">The sequence shown here is derived from an EMBL/GenBank/DDBJ whole genome shotgun (WGS) entry which is preliminary data.</text>
</comment>
<feature type="non-terminal residue" evidence="1">
    <location>
        <position position="410"/>
    </location>
</feature>
<accession>A0A8H7VT86</accession>
<gene>
    <name evidence="1" type="ORF">INT48_001550</name>
</gene>
<evidence type="ECO:0000313" key="1">
    <source>
        <dbReference type="EMBL" id="KAG2232265.1"/>
    </source>
</evidence>
<protein>
    <submittedName>
        <fullName evidence="1">Uncharacterized protein</fullName>
    </submittedName>
</protein>
<dbReference type="EMBL" id="JAEPRE010000117">
    <property type="protein sequence ID" value="KAG2232265.1"/>
    <property type="molecule type" value="Genomic_DNA"/>
</dbReference>
<sequence>MYFDETHANEWVSKDAFDRYYLSRNGDLAKILDKLKKDLDAFVIRPNLIKCEIKDKQLTKRLEDEKEVTRLQQSWEGKSFQNYQIHVAEEFKSKEIHVSKKVTTHFDIAKDAKNHLEEVIKGVLRDETTTKQAAKKIVGLTSDESESTPDDMLLLEVHNNKFLIWSNIQVLPDNIMQPDFVANMLLRSYYNCPCVIGDVKGEGRKDDTHDYLVDLILAKSLTSAYKLSLAKQSEYAFSNDELYFKVSSHFLQILKQYPEYLQARTKNMTEGNYTMKVWGPVIEAVFDHPKLKVMWGESVNSSSSEAKKIGCTDSTNKKYIGDKVDFRICYKNNDSLIDLMSGEVGKLQTDDKKYHNDHAKIAREGKLAAIEGEILEIRLADNGLYAVPGLGSLRLPKNKDDVRRAKKLLK</sequence>
<keyword evidence="2" id="KW-1185">Reference proteome</keyword>
<name>A0A8H7VT86_9FUNG</name>